<dbReference type="Proteomes" id="UP001595990">
    <property type="component" value="Unassembled WGS sequence"/>
</dbReference>
<keyword evidence="1" id="KW-0472">Membrane</keyword>
<evidence type="ECO:0000256" key="1">
    <source>
        <dbReference type="SAM" id="Phobius"/>
    </source>
</evidence>
<dbReference type="PANTHER" id="PTHR48098:SF1">
    <property type="entry name" value="DIACYLGLYCEROL ACYLTRANSFERASE_MYCOLYLTRANSFERASE AG85A"/>
    <property type="match status" value="1"/>
</dbReference>
<dbReference type="GO" id="GO:0016787">
    <property type="term" value="F:hydrolase activity"/>
    <property type="evidence" value="ECO:0007669"/>
    <property type="project" value="UniProtKB-KW"/>
</dbReference>
<reference evidence="3" key="1">
    <citation type="journal article" date="2019" name="Int. J. Syst. Evol. Microbiol.">
        <title>The Global Catalogue of Microorganisms (GCM) 10K type strain sequencing project: providing services to taxonomists for standard genome sequencing and annotation.</title>
        <authorList>
            <consortium name="The Broad Institute Genomics Platform"/>
            <consortium name="The Broad Institute Genome Sequencing Center for Infectious Disease"/>
            <person name="Wu L."/>
            <person name="Ma J."/>
        </authorList>
    </citation>
    <scope>NUCLEOTIDE SEQUENCE [LARGE SCALE GENOMIC DNA]</scope>
    <source>
        <strain evidence="3">CECT 8064</strain>
    </source>
</reference>
<proteinExistence type="predicted"/>
<feature type="transmembrane region" description="Helical" evidence="1">
    <location>
        <begin position="102"/>
        <end position="120"/>
    </location>
</feature>
<keyword evidence="3" id="KW-1185">Reference proteome</keyword>
<dbReference type="Pfam" id="PF00756">
    <property type="entry name" value="Esterase"/>
    <property type="match status" value="1"/>
</dbReference>
<evidence type="ECO:0000313" key="3">
    <source>
        <dbReference type="Proteomes" id="UP001595990"/>
    </source>
</evidence>
<dbReference type="Gene3D" id="3.40.50.1820">
    <property type="entry name" value="alpha/beta hydrolase"/>
    <property type="match status" value="1"/>
</dbReference>
<feature type="transmembrane region" description="Helical" evidence="1">
    <location>
        <begin position="70"/>
        <end position="87"/>
    </location>
</feature>
<dbReference type="SUPFAM" id="SSF53474">
    <property type="entry name" value="alpha/beta-Hydrolases"/>
    <property type="match status" value="1"/>
</dbReference>
<accession>A0ABV9BNR9</accession>
<dbReference type="EMBL" id="JBHSFS010000010">
    <property type="protein sequence ID" value="MFC4515566.1"/>
    <property type="molecule type" value="Genomic_DNA"/>
</dbReference>
<sequence length="462" mass="49454">MVRIRIPDGPPRLAAGPLGLAAGPLGLAAGPLDWSLVSGWIPFAVLAAGLCALAALFFSRRRVWRARWAPAAVVLAALLTLLLQVAVDDWLQPFPDPLPTEVVLWAGVAALGLCLTAFRLPLLRPRHWLPAVLAGLLVVLMGASQINRHFDQYPTARSALNAWLQKTTRLSEATGTAGPTLAVPPGKTLSEVWRPPAGMADTGTISRTDIPGTVSGFKARSAYVYLPPAYKATPRPLLPVLVLMAGQPGSPDDWINSGRLVEMMNAFARDHRGLAPVVAVVDPLGSQFANTLCLDSRLGNVQTYLATDVPDWIRSHLQVAGARTSWAVSGLSFGGTCSLQLGVNAPQVYGVVNDISGQDAPTLGSRQKTIDKAFGGDAAAYEKVNPLDVLARQRFPDTKAAFVAGSDDSTYRPQQRKAYEAAVKAGMRAEFVLLPGGHSWAVWRPGLERQLPWLSRETGLIR</sequence>
<dbReference type="PANTHER" id="PTHR48098">
    <property type="entry name" value="ENTEROCHELIN ESTERASE-RELATED"/>
    <property type="match status" value="1"/>
</dbReference>
<dbReference type="InterPro" id="IPR029058">
    <property type="entry name" value="AB_hydrolase_fold"/>
</dbReference>
<dbReference type="InterPro" id="IPR050583">
    <property type="entry name" value="Mycobacterial_A85_antigen"/>
</dbReference>
<keyword evidence="2" id="KW-0378">Hydrolase</keyword>
<protein>
    <submittedName>
        <fullName evidence="2">Alpha/beta hydrolase</fullName>
    </submittedName>
</protein>
<name>A0ABV9BNR9_9ACTN</name>
<evidence type="ECO:0000313" key="2">
    <source>
        <dbReference type="EMBL" id="MFC4515566.1"/>
    </source>
</evidence>
<organism evidence="2 3">
    <name type="scientific">Streptomyces ehimensis</name>
    <dbReference type="NCBI Taxonomy" id="68195"/>
    <lineage>
        <taxon>Bacteria</taxon>
        <taxon>Bacillati</taxon>
        <taxon>Actinomycetota</taxon>
        <taxon>Actinomycetes</taxon>
        <taxon>Kitasatosporales</taxon>
        <taxon>Streptomycetaceae</taxon>
        <taxon>Streptomyces</taxon>
    </lineage>
</organism>
<keyword evidence="1" id="KW-1133">Transmembrane helix</keyword>
<dbReference type="RefSeq" id="WP_417923311.1">
    <property type="nucleotide sequence ID" value="NZ_JBHSFS010000010.1"/>
</dbReference>
<gene>
    <name evidence="2" type="ORF">ACFPEN_21770</name>
</gene>
<dbReference type="InterPro" id="IPR000801">
    <property type="entry name" value="Esterase-like"/>
</dbReference>
<comment type="caution">
    <text evidence="2">The sequence shown here is derived from an EMBL/GenBank/DDBJ whole genome shotgun (WGS) entry which is preliminary data.</text>
</comment>
<keyword evidence="1" id="KW-0812">Transmembrane</keyword>
<feature type="transmembrane region" description="Helical" evidence="1">
    <location>
        <begin position="38"/>
        <end position="58"/>
    </location>
</feature>
<feature type="transmembrane region" description="Helical" evidence="1">
    <location>
        <begin position="127"/>
        <end position="146"/>
    </location>
</feature>